<comment type="caution">
    <text evidence="4">The sequence shown here is derived from an EMBL/GenBank/DDBJ whole genome shotgun (WGS) entry which is preliminary data.</text>
</comment>
<comment type="similarity">
    <text evidence="1 3">Belongs to the UreD family.</text>
</comment>
<reference evidence="4" key="2">
    <citation type="submission" date="2021-04" db="EMBL/GenBank/DDBJ databases">
        <authorList>
            <person name="Gilroy R."/>
        </authorList>
    </citation>
    <scope>NUCLEOTIDE SEQUENCE</scope>
    <source>
        <strain evidence="4">1068</strain>
    </source>
</reference>
<keyword evidence="3" id="KW-0963">Cytoplasm</keyword>
<dbReference type="GO" id="GO:0005737">
    <property type="term" value="C:cytoplasm"/>
    <property type="evidence" value="ECO:0007669"/>
    <property type="project" value="UniProtKB-SubCell"/>
</dbReference>
<comment type="function">
    <text evidence="3">Required for maturation of urease via the functional incorporation of the urease nickel metallocenter.</text>
</comment>
<dbReference type="AlphaFoldDB" id="A0A9D2FRL5"/>
<dbReference type="EMBL" id="DXBG01000120">
    <property type="protein sequence ID" value="HIZ65230.1"/>
    <property type="molecule type" value="Genomic_DNA"/>
</dbReference>
<evidence type="ECO:0000256" key="3">
    <source>
        <dbReference type="HAMAP-Rule" id="MF_01384"/>
    </source>
</evidence>
<dbReference type="Pfam" id="PF01774">
    <property type="entry name" value="UreD"/>
    <property type="match status" value="1"/>
</dbReference>
<dbReference type="PANTHER" id="PTHR33643:SF1">
    <property type="entry name" value="UREASE ACCESSORY PROTEIN D"/>
    <property type="match status" value="1"/>
</dbReference>
<gene>
    <name evidence="3" type="primary">ureD</name>
    <name evidence="4" type="ORF">H9809_04915</name>
</gene>
<keyword evidence="2 3" id="KW-0143">Chaperone</keyword>
<name>A0A9D2FRL5_9FIRM</name>
<accession>A0A9D2FRL5</accession>
<reference evidence="4" key="1">
    <citation type="journal article" date="2021" name="PeerJ">
        <title>Extensive microbial diversity within the chicken gut microbiome revealed by metagenomics and culture.</title>
        <authorList>
            <person name="Gilroy R."/>
            <person name="Ravi A."/>
            <person name="Getino M."/>
            <person name="Pursley I."/>
            <person name="Horton D.L."/>
            <person name="Alikhan N.F."/>
            <person name="Baker D."/>
            <person name="Gharbi K."/>
            <person name="Hall N."/>
            <person name="Watson M."/>
            <person name="Adriaenssens E.M."/>
            <person name="Foster-Nyarko E."/>
            <person name="Jarju S."/>
            <person name="Secka A."/>
            <person name="Antonio M."/>
            <person name="Oren A."/>
            <person name="Chaudhuri R.R."/>
            <person name="La Ragione R."/>
            <person name="Hildebrand F."/>
            <person name="Pallen M.J."/>
        </authorList>
    </citation>
    <scope>NUCLEOTIDE SEQUENCE</scope>
    <source>
        <strain evidence="4">1068</strain>
    </source>
</reference>
<organism evidence="4 5">
    <name type="scientific">Candidatus Blautia pullicola</name>
    <dbReference type="NCBI Taxonomy" id="2838498"/>
    <lineage>
        <taxon>Bacteria</taxon>
        <taxon>Bacillati</taxon>
        <taxon>Bacillota</taxon>
        <taxon>Clostridia</taxon>
        <taxon>Lachnospirales</taxon>
        <taxon>Lachnospiraceae</taxon>
        <taxon>Blautia</taxon>
    </lineage>
</organism>
<evidence type="ECO:0000313" key="4">
    <source>
        <dbReference type="EMBL" id="HIZ65230.1"/>
    </source>
</evidence>
<comment type="subunit">
    <text evidence="3">UreD, UreF and UreG form a complex that acts as a GTP-hydrolysis-dependent molecular chaperone, activating the urease apoprotein by helping to assemble the nickel containing metallocenter of UreC. The UreE protein probably delivers the nickel.</text>
</comment>
<sequence>MNLAENKFGKISRISITAGVDKDKTVIEDLSFTAPYKVMSPFPRPDGGISVMPLCASAGIMEGDRQEFSFHIKKDAKLEMLSQSFEKIHKMKEGNAFRHIEAQVDAGGCFSYYPQPVIPYKDSAFDSHMEIYLEDVSSRLFLMEVITCGRSASQERFAYRRFASRVEIYRNNRLIYLDNTCYEPEKMPMEGLGFYEGFTHMANIFLSRHAEKMQDAIWDILDKEPEIDGGVTRLSGGDLAVRILGRRSQKLEQIAEKIKEVFETGITD</sequence>
<dbReference type="GO" id="GO:0016151">
    <property type="term" value="F:nickel cation binding"/>
    <property type="evidence" value="ECO:0007669"/>
    <property type="project" value="UniProtKB-UniRule"/>
</dbReference>
<evidence type="ECO:0000256" key="1">
    <source>
        <dbReference type="ARBA" id="ARBA00007177"/>
    </source>
</evidence>
<evidence type="ECO:0000256" key="2">
    <source>
        <dbReference type="ARBA" id="ARBA00023186"/>
    </source>
</evidence>
<dbReference type="Proteomes" id="UP000824056">
    <property type="component" value="Unassembled WGS sequence"/>
</dbReference>
<proteinExistence type="inferred from homology"/>
<comment type="subcellular location">
    <subcellularLocation>
        <location evidence="3">Cytoplasm</location>
    </subcellularLocation>
</comment>
<evidence type="ECO:0000313" key="5">
    <source>
        <dbReference type="Proteomes" id="UP000824056"/>
    </source>
</evidence>
<dbReference type="PANTHER" id="PTHR33643">
    <property type="entry name" value="UREASE ACCESSORY PROTEIN D"/>
    <property type="match status" value="1"/>
</dbReference>
<keyword evidence="3" id="KW-0996">Nickel insertion</keyword>
<dbReference type="HAMAP" id="MF_01384">
    <property type="entry name" value="UreD"/>
    <property type="match status" value="1"/>
</dbReference>
<protein>
    <recommendedName>
        <fullName evidence="3">Urease accessory protein UreD</fullName>
    </recommendedName>
</protein>
<dbReference type="InterPro" id="IPR002669">
    <property type="entry name" value="UreD"/>
</dbReference>